<dbReference type="EnsemblMetazoa" id="CJA02980.1">
    <property type="protein sequence ID" value="CJA02980.1"/>
    <property type="gene ID" value="WBGene00122184"/>
</dbReference>
<dbReference type="Proteomes" id="UP000005237">
    <property type="component" value="Unassembled WGS sequence"/>
</dbReference>
<feature type="region of interest" description="Disordered" evidence="1">
    <location>
        <begin position="119"/>
        <end position="165"/>
    </location>
</feature>
<feature type="region of interest" description="Disordered" evidence="1">
    <location>
        <begin position="259"/>
        <end position="284"/>
    </location>
</feature>
<evidence type="ECO:0000313" key="3">
    <source>
        <dbReference type="Proteomes" id="UP000005237"/>
    </source>
</evidence>
<feature type="compositionally biased region" description="Low complexity" evidence="1">
    <location>
        <begin position="355"/>
        <end position="364"/>
    </location>
</feature>
<dbReference type="AlphaFoldDB" id="A0A8R1DHJ4"/>
<feature type="region of interest" description="Disordered" evidence="1">
    <location>
        <begin position="331"/>
        <end position="364"/>
    </location>
</feature>
<feature type="compositionally biased region" description="Polar residues" evidence="1">
    <location>
        <begin position="151"/>
        <end position="161"/>
    </location>
</feature>
<organism evidence="2 3">
    <name type="scientific">Caenorhabditis japonica</name>
    <dbReference type="NCBI Taxonomy" id="281687"/>
    <lineage>
        <taxon>Eukaryota</taxon>
        <taxon>Metazoa</taxon>
        <taxon>Ecdysozoa</taxon>
        <taxon>Nematoda</taxon>
        <taxon>Chromadorea</taxon>
        <taxon>Rhabditida</taxon>
        <taxon>Rhabditina</taxon>
        <taxon>Rhabditomorpha</taxon>
        <taxon>Rhabditoidea</taxon>
        <taxon>Rhabditidae</taxon>
        <taxon>Peloderinae</taxon>
        <taxon>Caenorhabditis</taxon>
    </lineage>
</organism>
<sequence length="532" mass="58901">MRRACKNTLNRATIQRVLKETNNAFKLSLQSNVTTRTQSYQSIQCRKQYHFSHTKRVNSMAAKKTRNQEGCGEEERRSVKINFREFGRKLLPGKFKKNTDASKKGDNPRLSAPIIKLSELTSTATSSQPQLPTTSSSPSSTTNSSSPQKQKNNIRVSSSLRMQPDDRMKMFQRMARGDTLTAAQRMQRERQRDFTLIPGPGRTAQLQTSNQSVDSMLVSTTVTAPQRTSLSMSEDDVEPVFKNSLTNKNVTSAQVAAIQKGKSSGGGGPTCTSTPRLKGASTVSPTISNVRSISESSFCIMTPEPTPCSMPPNLNSDNTIYYSAVGLSSGHGRDTPSSCSNDVTGNTTKPRGDLTVTSSETPTSSTVVTTIRVKEEVTNLGSESPHCPSMSSTPTDQQMVTVPHATESAVPSAQHDHLNNLWNLSRNIRDRQLSLERNLPLLDRLRERCNELETEKIHLLNAKGENPDENDLRQMWNLEREHIQLIANINQTTMLVQDAHHWLPILETRRNELLSLAPPTPTSINQIPASFV</sequence>
<keyword evidence="3" id="KW-1185">Reference proteome</keyword>
<feature type="compositionally biased region" description="Polar residues" evidence="1">
    <location>
        <begin position="270"/>
        <end position="284"/>
    </location>
</feature>
<name>A0A8R1DHJ4_CAEJA</name>
<evidence type="ECO:0000313" key="2">
    <source>
        <dbReference type="EnsemblMetazoa" id="CJA02980.1"/>
    </source>
</evidence>
<reference evidence="3" key="1">
    <citation type="submission" date="2010-08" db="EMBL/GenBank/DDBJ databases">
        <authorList>
            <consortium name="Caenorhabditis japonica Sequencing Consortium"/>
            <person name="Wilson R.K."/>
        </authorList>
    </citation>
    <scope>NUCLEOTIDE SEQUENCE [LARGE SCALE GENOMIC DNA]</scope>
    <source>
        <strain evidence="3">DF5081</strain>
    </source>
</reference>
<evidence type="ECO:0000256" key="1">
    <source>
        <dbReference type="SAM" id="MobiDB-lite"/>
    </source>
</evidence>
<feature type="compositionally biased region" description="Polar residues" evidence="1">
    <location>
        <begin position="335"/>
        <end position="349"/>
    </location>
</feature>
<accession>A0A8R1DHJ4</accession>
<feature type="compositionally biased region" description="Low complexity" evidence="1">
    <location>
        <begin position="121"/>
        <end position="150"/>
    </location>
</feature>
<proteinExistence type="predicted"/>
<reference evidence="2" key="2">
    <citation type="submission" date="2022-06" db="UniProtKB">
        <authorList>
            <consortium name="EnsemblMetazoa"/>
        </authorList>
    </citation>
    <scope>IDENTIFICATION</scope>
    <source>
        <strain evidence="2">DF5081</strain>
    </source>
</reference>
<protein>
    <submittedName>
        <fullName evidence="2">Uncharacterized protein</fullName>
    </submittedName>
</protein>